<dbReference type="Gene3D" id="3.30.1330.30">
    <property type="match status" value="1"/>
</dbReference>
<keyword evidence="2 6" id="KW-0698">rRNA processing</keyword>
<dbReference type="InterPro" id="IPR013123">
    <property type="entry name" value="SpoU_subst-bd"/>
</dbReference>
<dbReference type="PANTHER" id="PTHR46429">
    <property type="entry name" value="23S RRNA (GUANOSINE-2'-O-)-METHYLTRANSFERASE RLMB"/>
    <property type="match status" value="1"/>
</dbReference>
<comment type="subcellular location">
    <subcellularLocation>
        <location evidence="6">Cytoplasm</location>
    </subcellularLocation>
</comment>
<feature type="binding site" evidence="6">
    <location>
        <position position="239"/>
    </location>
    <ligand>
        <name>S-adenosyl-L-methionine</name>
        <dbReference type="ChEBI" id="CHEBI:59789"/>
    </ligand>
</feature>
<gene>
    <name evidence="6" type="primary">rlmB</name>
    <name evidence="8" type="ORF">A9404_10710</name>
</gene>
<dbReference type="NCBIfam" id="TIGR00186">
    <property type="entry name" value="rRNA_methyl_3"/>
    <property type="match status" value="1"/>
</dbReference>
<dbReference type="OrthoDB" id="9785673at2"/>
<dbReference type="Pfam" id="PF00588">
    <property type="entry name" value="SpoU_methylase"/>
    <property type="match status" value="1"/>
</dbReference>
<dbReference type="HAMAP" id="MF_01887">
    <property type="entry name" value="23SrRNA_methyltr_B"/>
    <property type="match status" value="1"/>
</dbReference>
<dbReference type="Proteomes" id="UP000078596">
    <property type="component" value="Chromosome"/>
</dbReference>
<evidence type="ECO:0000256" key="4">
    <source>
        <dbReference type="ARBA" id="ARBA00022679"/>
    </source>
</evidence>
<dbReference type="InterPro" id="IPR004441">
    <property type="entry name" value="rRNA_MeTrfase_TrmH"/>
</dbReference>
<dbReference type="AlphaFoldDB" id="A0A191ZIT0"/>
<evidence type="ECO:0000256" key="1">
    <source>
        <dbReference type="ARBA" id="ARBA00022490"/>
    </source>
</evidence>
<dbReference type="Gene3D" id="3.40.1280.10">
    <property type="match status" value="1"/>
</dbReference>
<comment type="catalytic activity">
    <reaction evidence="6">
        <text>guanosine(2251) in 23S rRNA + S-adenosyl-L-methionine = 2'-O-methylguanosine(2251) in 23S rRNA + S-adenosyl-L-homocysteine + H(+)</text>
        <dbReference type="Rhea" id="RHEA:24140"/>
        <dbReference type="Rhea" id="RHEA-COMP:10239"/>
        <dbReference type="Rhea" id="RHEA-COMP:10241"/>
        <dbReference type="ChEBI" id="CHEBI:15378"/>
        <dbReference type="ChEBI" id="CHEBI:57856"/>
        <dbReference type="ChEBI" id="CHEBI:59789"/>
        <dbReference type="ChEBI" id="CHEBI:74269"/>
        <dbReference type="ChEBI" id="CHEBI:74445"/>
        <dbReference type="EC" id="2.1.1.185"/>
    </reaction>
</comment>
<keyword evidence="5 6" id="KW-0949">S-adenosyl-L-methionine</keyword>
<evidence type="ECO:0000256" key="3">
    <source>
        <dbReference type="ARBA" id="ARBA00022603"/>
    </source>
</evidence>
<keyword evidence="4 6" id="KW-0808">Transferase</keyword>
<dbReference type="STRING" id="1860122.A9404_10710"/>
<feature type="domain" description="RNA 2-O ribose methyltransferase substrate binding" evidence="7">
    <location>
        <begin position="12"/>
        <end position="92"/>
    </location>
</feature>
<keyword evidence="9" id="KW-1185">Reference proteome</keyword>
<dbReference type="SMART" id="SM00967">
    <property type="entry name" value="SpoU_sub_bind"/>
    <property type="match status" value="1"/>
</dbReference>
<dbReference type="SUPFAM" id="SSF75217">
    <property type="entry name" value="alpha/beta knot"/>
    <property type="match status" value="1"/>
</dbReference>
<dbReference type="SUPFAM" id="SSF55315">
    <property type="entry name" value="L30e-like"/>
    <property type="match status" value="1"/>
</dbReference>
<accession>A0A191ZIT0</accession>
<dbReference type="InterPro" id="IPR029026">
    <property type="entry name" value="tRNA_m1G_MTases_N"/>
</dbReference>
<dbReference type="Pfam" id="PF08032">
    <property type="entry name" value="SpoU_sub_bind"/>
    <property type="match status" value="1"/>
</dbReference>
<dbReference type="InterPro" id="IPR029064">
    <property type="entry name" value="Ribosomal_eL30-like_sf"/>
</dbReference>
<evidence type="ECO:0000313" key="9">
    <source>
        <dbReference type="Proteomes" id="UP000078596"/>
    </source>
</evidence>
<dbReference type="InterPro" id="IPR029028">
    <property type="entry name" value="Alpha/beta_knot_MTases"/>
</dbReference>
<keyword evidence="3 6" id="KW-0489">Methyltransferase</keyword>
<evidence type="ECO:0000256" key="6">
    <source>
        <dbReference type="HAMAP-Rule" id="MF_01887"/>
    </source>
</evidence>
<dbReference type="CDD" id="cd18103">
    <property type="entry name" value="SpoU-like_RlmB"/>
    <property type="match status" value="1"/>
</dbReference>
<evidence type="ECO:0000313" key="8">
    <source>
        <dbReference type="EMBL" id="ANJ67785.1"/>
    </source>
</evidence>
<evidence type="ECO:0000256" key="5">
    <source>
        <dbReference type="ARBA" id="ARBA00022691"/>
    </source>
</evidence>
<evidence type="ECO:0000256" key="2">
    <source>
        <dbReference type="ARBA" id="ARBA00022552"/>
    </source>
</evidence>
<dbReference type="GO" id="GO:0005829">
    <property type="term" value="C:cytosol"/>
    <property type="evidence" value="ECO:0007669"/>
    <property type="project" value="TreeGrafter"/>
</dbReference>
<dbReference type="EC" id="2.1.1.185" evidence="6"/>
<comment type="function">
    <text evidence="6">Specifically methylates the ribose of guanosine 2251 in 23S rRNA.</text>
</comment>
<evidence type="ECO:0000259" key="7">
    <source>
        <dbReference type="SMART" id="SM00967"/>
    </source>
</evidence>
<dbReference type="EMBL" id="CP016027">
    <property type="protein sequence ID" value="ANJ67785.1"/>
    <property type="molecule type" value="Genomic_DNA"/>
</dbReference>
<comment type="similarity">
    <text evidence="6">Belongs to the class IV-like SAM-binding methyltransferase superfamily. RNA methyltransferase TrmH family. RlmB subfamily.</text>
</comment>
<dbReference type="KEGG" id="haz:A9404_10710"/>
<keyword evidence="1 6" id="KW-0963">Cytoplasm</keyword>
<proteinExistence type="inferred from homology"/>
<feature type="binding site" evidence="6">
    <location>
        <position position="210"/>
    </location>
    <ligand>
        <name>S-adenosyl-L-methionine</name>
        <dbReference type="ChEBI" id="CHEBI:59789"/>
    </ligand>
</feature>
<sequence length="269" mass="29179">MAGGKPRQTADWLAGFHAVEAALRHDGERVQEVIFELGRQDKRAQQLRELAAEVGVAYRDAPATYFAERVRADRELGRHQGVLAKYLPAPAGDEHDLLALLDGLREPAFLLVLDGVTDPHNLGACLRSAEAAGVHAVIVPRDRAVGLTPTVRKAASGAAERLPFIQVTNLARTLAALKERFIWIVGAAGGGMVSLYESDFATESVALVMGSEGEGMRRLTQEHCDQLIYIPMAAPVESLNVSVAAAVCLFEFRRRRDAPGVLSEQPRVR</sequence>
<name>A0A191ZIT0_9GAMM</name>
<organism evidence="8 9">
    <name type="scientific">Halothiobacillus diazotrophicus</name>
    <dbReference type="NCBI Taxonomy" id="1860122"/>
    <lineage>
        <taxon>Bacteria</taxon>
        <taxon>Pseudomonadati</taxon>
        <taxon>Pseudomonadota</taxon>
        <taxon>Gammaproteobacteria</taxon>
        <taxon>Chromatiales</taxon>
        <taxon>Halothiobacillaceae</taxon>
        <taxon>Halothiobacillus</taxon>
    </lineage>
</organism>
<dbReference type="InterPro" id="IPR001537">
    <property type="entry name" value="SpoU_MeTrfase"/>
</dbReference>
<dbReference type="RefSeq" id="WP_066101345.1">
    <property type="nucleotide sequence ID" value="NZ_CP016027.1"/>
</dbReference>
<dbReference type="PANTHER" id="PTHR46429:SF1">
    <property type="entry name" value="23S RRNA (GUANOSINE-2'-O-)-METHYLTRANSFERASE RLMB"/>
    <property type="match status" value="1"/>
</dbReference>
<feature type="binding site" evidence="6">
    <location>
        <position position="230"/>
    </location>
    <ligand>
        <name>S-adenosyl-L-methionine</name>
        <dbReference type="ChEBI" id="CHEBI:59789"/>
    </ligand>
</feature>
<dbReference type="GO" id="GO:0070039">
    <property type="term" value="F:rRNA (guanosine-2'-O-)-methyltransferase activity"/>
    <property type="evidence" value="ECO:0007669"/>
    <property type="project" value="UniProtKB-UniRule"/>
</dbReference>
<dbReference type="GO" id="GO:0003723">
    <property type="term" value="F:RNA binding"/>
    <property type="evidence" value="ECO:0007669"/>
    <property type="project" value="InterPro"/>
</dbReference>
<reference evidence="8 9" key="1">
    <citation type="submission" date="2016-06" db="EMBL/GenBank/DDBJ databases">
        <title>Insight into the functional genes involving in sulfur oxidation in Pearl River water.</title>
        <authorList>
            <person name="Luo J."/>
            <person name="Tan X."/>
            <person name="Lin W."/>
        </authorList>
    </citation>
    <scope>NUCLEOTIDE SEQUENCE [LARGE SCALE GENOMIC DNA]</scope>
    <source>
        <strain evidence="8 9">LS2</strain>
    </source>
</reference>
<protein>
    <recommendedName>
        <fullName evidence="6">23S rRNA (guanosine-2'-O-)-methyltransferase RlmB</fullName>
        <ecNumber evidence="6">2.1.1.185</ecNumber>
    </recommendedName>
    <alternativeName>
        <fullName evidence="6">23S rRNA (guanosine2251 2'-O)-methyltransferase</fullName>
    </alternativeName>
    <alternativeName>
        <fullName evidence="6">23S rRNA Gm2251 2'-O-methyltransferase</fullName>
    </alternativeName>
</protein>
<dbReference type="FunFam" id="3.40.1280.10:FF:000008">
    <property type="entry name" value="Group 3 RNA methyltransferase TrmH"/>
    <property type="match status" value="1"/>
</dbReference>
<dbReference type="InterPro" id="IPR024915">
    <property type="entry name" value="23S_rRNA_MeTrfase_RlmB"/>
</dbReference>